<comment type="caution">
    <text evidence="2">The sequence shown here is derived from an EMBL/GenBank/DDBJ whole genome shotgun (WGS) entry which is preliminary data.</text>
</comment>
<dbReference type="EMBL" id="JANBUL010000199">
    <property type="protein sequence ID" value="KAJ2778996.1"/>
    <property type="molecule type" value="Genomic_DNA"/>
</dbReference>
<dbReference type="AlphaFoldDB" id="A0A9W8LGH3"/>
<feature type="transmembrane region" description="Helical" evidence="1">
    <location>
        <begin position="73"/>
        <end position="89"/>
    </location>
</feature>
<accession>A0A9W8LGH3</accession>
<keyword evidence="1" id="KW-0472">Membrane</keyword>
<feature type="transmembrane region" description="Helical" evidence="1">
    <location>
        <begin position="41"/>
        <end position="61"/>
    </location>
</feature>
<name>A0A9W8LGH3_9FUNG</name>
<evidence type="ECO:0000313" key="3">
    <source>
        <dbReference type="Proteomes" id="UP001140217"/>
    </source>
</evidence>
<evidence type="ECO:0000256" key="1">
    <source>
        <dbReference type="SAM" id="Phobius"/>
    </source>
</evidence>
<feature type="transmembrane region" description="Helical" evidence="1">
    <location>
        <begin position="142"/>
        <end position="168"/>
    </location>
</feature>
<organism evidence="2 3">
    <name type="scientific">Coemansia javaensis</name>
    <dbReference type="NCBI Taxonomy" id="2761396"/>
    <lineage>
        <taxon>Eukaryota</taxon>
        <taxon>Fungi</taxon>
        <taxon>Fungi incertae sedis</taxon>
        <taxon>Zoopagomycota</taxon>
        <taxon>Kickxellomycotina</taxon>
        <taxon>Kickxellomycetes</taxon>
        <taxon>Kickxellales</taxon>
        <taxon>Kickxellaceae</taxon>
        <taxon>Coemansia</taxon>
    </lineage>
</organism>
<feature type="transmembrane region" description="Helical" evidence="1">
    <location>
        <begin position="109"/>
        <end position="130"/>
    </location>
</feature>
<proteinExistence type="predicted"/>
<keyword evidence="3" id="KW-1185">Reference proteome</keyword>
<feature type="transmembrane region" description="Helical" evidence="1">
    <location>
        <begin position="260"/>
        <end position="283"/>
    </location>
</feature>
<keyword evidence="1" id="KW-1133">Transmembrane helix</keyword>
<feature type="transmembrane region" description="Helical" evidence="1">
    <location>
        <begin position="188"/>
        <end position="209"/>
    </location>
</feature>
<keyword evidence="1" id="KW-0812">Transmembrane</keyword>
<feature type="transmembrane region" description="Helical" evidence="1">
    <location>
        <begin position="225"/>
        <end position="248"/>
    </location>
</feature>
<dbReference type="OrthoDB" id="5527222at2759"/>
<evidence type="ECO:0000313" key="2">
    <source>
        <dbReference type="EMBL" id="KAJ2778996.1"/>
    </source>
</evidence>
<reference evidence="2" key="1">
    <citation type="submission" date="2022-07" db="EMBL/GenBank/DDBJ databases">
        <title>Phylogenomic reconstructions and comparative analyses of Kickxellomycotina fungi.</title>
        <authorList>
            <person name="Reynolds N.K."/>
            <person name="Stajich J.E."/>
            <person name="Barry K."/>
            <person name="Grigoriev I.V."/>
            <person name="Crous P."/>
            <person name="Smith M.E."/>
        </authorList>
    </citation>
    <scope>NUCLEOTIDE SEQUENCE</scope>
    <source>
        <strain evidence="2">NBRC 105414</strain>
    </source>
</reference>
<gene>
    <name evidence="2" type="ORF">H4R18_004270</name>
</gene>
<protein>
    <submittedName>
        <fullName evidence="2">Uncharacterized protein</fullName>
    </submittedName>
</protein>
<sequence>MPAIDPAHVVRGLSKRSIREIILGARLGITVTDPNDKDTTTLIACGALFGVTAVMLVYAWCNHAYRPIKAKNLYWTTLIYLSAVLWFVGNIGTNGHVNIVGAWAHCKLWVVWFRILFCFEFASLMIVRFYALDRVFNQRKPFTTWGSALAFIIATVLNVVFCLGYQLVSGRLTVQYVAPMQVCTSTQAIRISAPATQWVLWAGVGVLIFRLRNIQSSFNEFRESIAIFVVIIALLTESTVTYVHYPYFVLQQGHRIRRTLMDAICSNLIVWLMIGYPVLMSIFRRREYEKQWAGMLTSESKVAYNISTDQKGTSTTRVRDRPTSDSAFSASQINFASAEAPEPSTLGTAGYVELGSLHAASTLRGGDAPQDDNGLPIALRSNLQIRRPMLNNPAMYAGRHQSARHTSRNVL</sequence>
<dbReference type="Proteomes" id="UP001140217">
    <property type="component" value="Unassembled WGS sequence"/>
</dbReference>